<keyword evidence="1" id="KW-0812">Transmembrane</keyword>
<evidence type="ECO:0000256" key="1">
    <source>
        <dbReference type="SAM" id="Phobius"/>
    </source>
</evidence>
<keyword evidence="3" id="KW-1185">Reference proteome</keyword>
<accession>A0A0W0XU75</accession>
<proteinExistence type="predicted"/>
<evidence type="ECO:0000313" key="3">
    <source>
        <dbReference type="Proteomes" id="UP000054618"/>
    </source>
</evidence>
<feature type="transmembrane region" description="Helical" evidence="1">
    <location>
        <begin position="6"/>
        <end position="28"/>
    </location>
</feature>
<dbReference type="Proteomes" id="UP000054618">
    <property type="component" value="Unassembled WGS sequence"/>
</dbReference>
<dbReference type="EMBL" id="LNYS01000018">
    <property type="protein sequence ID" value="KTD47942.1"/>
    <property type="molecule type" value="Genomic_DNA"/>
</dbReference>
<sequence length="62" mass="7465">MSLFLFVQIICTLVGIVLLFVAFNMLRPREKEQKRIQDQFMFYLVLGLFLIFFPFVIDYLLL</sequence>
<keyword evidence="1" id="KW-0472">Membrane</keyword>
<name>A0A0W0XU75_9GAMM</name>
<gene>
    <name evidence="2" type="ORF">Lqui_2206</name>
</gene>
<feature type="transmembrane region" description="Helical" evidence="1">
    <location>
        <begin position="40"/>
        <end position="61"/>
    </location>
</feature>
<dbReference type="AlphaFoldDB" id="A0A0W0XU75"/>
<keyword evidence="1" id="KW-1133">Transmembrane helix</keyword>
<dbReference type="PATRIC" id="fig|45073.5.peg.2329"/>
<reference evidence="2 3" key="1">
    <citation type="submission" date="2015-11" db="EMBL/GenBank/DDBJ databases">
        <title>Genomic analysis of 38 Legionella species identifies large and diverse effector repertoires.</title>
        <authorList>
            <person name="Burstein D."/>
            <person name="Amaro F."/>
            <person name="Zusman T."/>
            <person name="Lifshitz Z."/>
            <person name="Cohen O."/>
            <person name="Gilbert J.A."/>
            <person name="Pupko T."/>
            <person name="Shuman H.A."/>
            <person name="Segal G."/>
        </authorList>
    </citation>
    <scope>NUCLEOTIDE SEQUENCE [LARGE SCALE GENOMIC DNA]</scope>
    <source>
        <strain evidence="2 3">CDC#1442-AUS-E</strain>
    </source>
</reference>
<organism evidence="2 3">
    <name type="scientific">Legionella quinlivanii</name>
    <dbReference type="NCBI Taxonomy" id="45073"/>
    <lineage>
        <taxon>Bacteria</taxon>
        <taxon>Pseudomonadati</taxon>
        <taxon>Pseudomonadota</taxon>
        <taxon>Gammaproteobacteria</taxon>
        <taxon>Legionellales</taxon>
        <taxon>Legionellaceae</taxon>
        <taxon>Legionella</taxon>
    </lineage>
</organism>
<comment type="caution">
    <text evidence="2">The sequence shown here is derived from an EMBL/GenBank/DDBJ whole genome shotgun (WGS) entry which is preliminary data.</text>
</comment>
<evidence type="ECO:0000313" key="2">
    <source>
        <dbReference type="EMBL" id="KTD47942.1"/>
    </source>
</evidence>
<protein>
    <submittedName>
        <fullName evidence="2">Uncharacterized protein</fullName>
    </submittedName>
</protein>